<dbReference type="Proteomes" id="UP000034444">
    <property type="component" value="Chromosome"/>
</dbReference>
<dbReference type="PANTHER" id="PTHR41260:SF1">
    <property type="entry name" value="PROTEIN ECSC"/>
    <property type="match status" value="1"/>
</dbReference>
<protein>
    <recommendedName>
        <fullName evidence="3">EcsC family protein</fullName>
    </recommendedName>
</protein>
<reference evidence="2" key="2">
    <citation type="journal article" date="2017" name="Stand. Genomic Sci.">
        <title>Complete genome sequence of the sulfur-oxidizing chemolithoautotrophic Sulfurovum lithotrophicum 42BKTT.</title>
        <authorList>
            <person name="Jeon W."/>
            <person name="Priscilla L."/>
            <person name="Park G."/>
            <person name="Lee H."/>
            <person name="Lee N."/>
            <person name="Lee D."/>
            <person name="Kwon H."/>
            <person name="Ahn I."/>
            <person name="Lee C."/>
            <person name="Lee H."/>
            <person name="Ahn J."/>
        </authorList>
    </citation>
    <scope>NUCLEOTIDE SEQUENCE [LARGE SCALE GENOMIC DNA]</scope>
    <source>
        <strain evidence="2">ATCC BAA-797 / 42BKT</strain>
    </source>
</reference>
<sequence length="78" mass="8644">MPILIKFINTIASRFGIVVSEKLAAQTIPLVGAAGGAAINLMFIGHFQDMAEGHFIVKRLEKKYGSEKVEMLYNKTEF</sequence>
<name>A0A7U4M1H7_9BACT</name>
<dbReference type="KEGG" id="slh:YH65_06860"/>
<keyword evidence="2" id="KW-1185">Reference proteome</keyword>
<dbReference type="EMBL" id="CP011308">
    <property type="protein sequence ID" value="AKF25143.1"/>
    <property type="molecule type" value="Genomic_DNA"/>
</dbReference>
<dbReference type="Pfam" id="PF12787">
    <property type="entry name" value="EcsC"/>
    <property type="match status" value="1"/>
</dbReference>
<reference evidence="1 2" key="1">
    <citation type="submission" date="2015-04" db="EMBL/GenBank/DDBJ databases">
        <title>Complete genome sequence of Sulfurovum lithotrophicum ATCC BAA-797T.</title>
        <authorList>
            <person name="Ahn J."/>
            <person name="Park G."/>
            <person name="Jeon W."/>
            <person name="Jang Y."/>
            <person name="Jang M."/>
            <person name="Lee H."/>
            <person name="Lee H."/>
        </authorList>
    </citation>
    <scope>NUCLEOTIDE SEQUENCE [LARGE SCALE GENOMIC DNA]</scope>
    <source>
        <strain evidence="2">ATCC BAA-797 / 42BKT</strain>
    </source>
</reference>
<evidence type="ECO:0008006" key="3">
    <source>
        <dbReference type="Google" id="ProtNLM"/>
    </source>
</evidence>
<dbReference type="OrthoDB" id="1238772at2"/>
<dbReference type="InterPro" id="IPR024787">
    <property type="entry name" value="EcsC"/>
</dbReference>
<organism evidence="1 2">
    <name type="scientific">Sulfurovum lithotrophicum</name>
    <dbReference type="NCBI Taxonomy" id="206403"/>
    <lineage>
        <taxon>Bacteria</taxon>
        <taxon>Pseudomonadati</taxon>
        <taxon>Campylobacterota</taxon>
        <taxon>Epsilonproteobacteria</taxon>
        <taxon>Campylobacterales</taxon>
        <taxon>Sulfurovaceae</taxon>
        <taxon>Sulfurovum</taxon>
    </lineage>
</organism>
<proteinExistence type="predicted"/>
<evidence type="ECO:0000313" key="1">
    <source>
        <dbReference type="EMBL" id="AKF25143.1"/>
    </source>
</evidence>
<accession>A0A7U4M1H7</accession>
<dbReference type="PANTHER" id="PTHR41260">
    <property type="entry name" value="PROTEIN ECSC"/>
    <property type="match status" value="1"/>
</dbReference>
<dbReference type="AlphaFoldDB" id="A0A7U4M1H7"/>
<evidence type="ECO:0000313" key="2">
    <source>
        <dbReference type="Proteomes" id="UP000034444"/>
    </source>
</evidence>
<dbReference type="RefSeq" id="WP_046551224.1">
    <property type="nucleotide sequence ID" value="NZ_CP011308.1"/>
</dbReference>
<gene>
    <name evidence="1" type="ORF">YH65_06860</name>
</gene>